<dbReference type="Gene3D" id="2.60.120.200">
    <property type="match status" value="1"/>
</dbReference>
<evidence type="ECO:0008006" key="3">
    <source>
        <dbReference type="Google" id="ProtNLM"/>
    </source>
</evidence>
<gene>
    <name evidence="1" type="ORF">BDV26DRAFT_292550</name>
</gene>
<dbReference type="OrthoDB" id="10406177at2759"/>
<accession>A0A5N7B8J3</accession>
<proteinExistence type="predicted"/>
<reference evidence="1 2" key="1">
    <citation type="submission" date="2019-04" db="EMBL/GenBank/DDBJ databases">
        <title>Friends and foes A comparative genomics studyof 23 Aspergillus species from section Flavi.</title>
        <authorList>
            <consortium name="DOE Joint Genome Institute"/>
            <person name="Kjaerbolling I."/>
            <person name="Vesth T."/>
            <person name="Frisvad J.C."/>
            <person name="Nybo J.L."/>
            <person name="Theobald S."/>
            <person name="Kildgaard S."/>
            <person name="Isbrandt T."/>
            <person name="Kuo A."/>
            <person name="Sato A."/>
            <person name="Lyhne E.K."/>
            <person name="Kogle M.E."/>
            <person name="Wiebenga A."/>
            <person name="Kun R.S."/>
            <person name="Lubbers R.J."/>
            <person name="Makela M.R."/>
            <person name="Barry K."/>
            <person name="Chovatia M."/>
            <person name="Clum A."/>
            <person name="Daum C."/>
            <person name="Haridas S."/>
            <person name="He G."/>
            <person name="LaButti K."/>
            <person name="Lipzen A."/>
            <person name="Mondo S."/>
            <person name="Riley R."/>
            <person name="Salamov A."/>
            <person name="Simmons B.A."/>
            <person name="Magnuson J.K."/>
            <person name="Henrissat B."/>
            <person name="Mortensen U.H."/>
            <person name="Larsen T.O."/>
            <person name="Devries R.P."/>
            <person name="Grigoriev I.V."/>
            <person name="Machida M."/>
            <person name="Baker S.E."/>
            <person name="Andersen M.R."/>
        </authorList>
    </citation>
    <scope>NUCLEOTIDE SEQUENCE [LARGE SCALE GENOMIC DNA]</scope>
    <source>
        <strain evidence="1 2">IBT 29228</strain>
    </source>
</reference>
<name>A0A5N7B8J3_9EURO</name>
<keyword evidence="2" id="KW-1185">Reference proteome</keyword>
<sequence>MVAQDLPRPGAASPVNGAGWQTKDEVLRVDSGSFQFPRAMGNSNSMATITLKNYPTSNIGYVTDRCWFDVFEGDRVCLRIAFRRTERVVTFNQVVNNHWTDEIRYNFPADPVVGVEVALKVDCVKGAFVVAFNQVGAQLAWAAPADSMEYRADYAGGAIFRDWAPAEYGWNGSSLDIIGGLAS</sequence>
<dbReference type="Proteomes" id="UP000326198">
    <property type="component" value="Unassembled WGS sequence"/>
</dbReference>
<organism evidence="1 2">
    <name type="scientific">Aspergillus bertholletiae</name>
    <dbReference type="NCBI Taxonomy" id="1226010"/>
    <lineage>
        <taxon>Eukaryota</taxon>
        <taxon>Fungi</taxon>
        <taxon>Dikarya</taxon>
        <taxon>Ascomycota</taxon>
        <taxon>Pezizomycotina</taxon>
        <taxon>Eurotiomycetes</taxon>
        <taxon>Eurotiomycetidae</taxon>
        <taxon>Eurotiales</taxon>
        <taxon>Aspergillaceae</taxon>
        <taxon>Aspergillus</taxon>
        <taxon>Aspergillus subgen. Circumdati</taxon>
    </lineage>
</organism>
<protein>
    <recommendedName>
        <fullName evidence="3">Galectin</fullName>
    </recommendedName>
</protein>
<evidence type="ECO:0000313" key="1">
    <source>
        <dbReference type="EMBL" id="KAE8378072.1"/>
    </source>
</evidence>
<dbReference type="EMBL" id="ML736213">
    <property type="protein sequence ID" value="KAE8378072.1"/>
    <property type="molecule type" value="Genomic_DNA"/>
</dbReference>
<dbReference type="AlphaFoldDB" id="A0A5N7B8J3"/>
<evidence type="ECO:0000313" key="2">
    <source>
        <dbReference type="Proteomes" id="UP000326198"/>
    </source>
</evidence>